<dbReference type="AlphaFoldDB" id="A0AAD7EHB1"/>
<keyword evidence="1" id="KW-0472">Membrane</keyword>
<evidence type="ECO:0000256" key="1">
    <source>
        <dbReference type="SAM" id="Phobius"/>
    </source>
</evidence>
<dbReference type="Proteomes" id="UP001218218">
    <property type="component" value="Unassembled WGS sequence"/>
</dbReference>
<name>A0AAD7EHB1_9AGAR</name>
<gene>
    <name evidence="2" type="ORF">DFH08DRAFT_711262</name>
</gene>
<keyword evidence="1" id="KW-0812">Transmembrane</keyword>
<sequence length="285" mass="31223">MAQTGKVFVSGIQDISVFLPIIGSEQCERHVGDALEGGYLYAAATPLSMFGSLGIVKGSVAVLCASVSPRLAQMYADAGFNLVGSAAAMIAKIPTGKAEKVEVHNGKAEIPYIARGHMLDLLKKHHIEKFSNLSLEFNYTRWNAYLVLTTVSLSILGFAPYIPTTLNDRQSFKKPPAWVYPLLRIAGSVICVITVQFLIQARMRRILEDTLKELSITLTMLHFILLLGIAATGVGYVGCFTVVQSSSMRDTYIWLGLEIWLSIVRMILWGLNPPSDENTGITLKI</sequence>
<feature type="non-terminal residue" evidence="2">
    <location>
        <position position="285"/>
    </location>
</feature>
<reference evidence="2" key="1">
    <citation type="submission" date="2023-03" db="EMBL/GenBank/DDBJ databases">
        <title>Massive genome expansion in bonnet fungi (Mycena s.s.) driven by repeated elements and novel gene families across ecological guilds.</title>
        <authorList>
            <consortium name="Lawrence Berkeley National Laboratory"/>
            <person name="Harder C.B."/>
            <person name="Miyauchi S."/>
            <person name="Viragh M."/>
            <person name="Kuo A."/>
            <person name="Thoen E."/>
            <person name="Andreopoulos B."/>
            <person name="Lu D."/>
            <person name="Skrede I."/>
            <person name="Drula E."/>
            <person name="Henrissat B."/>
            <person name="Morin E."/>
            <person name="Kohler A."/>
            <person name="Barry K."/>
            <person name="LaButti K."/>
            <person name="Morin E."/>
            <person name="Salamov A."/>
            <person name="Lipzen A."/>
            <person name="Mereny Z."/>
            <person name="Hegedus B."/>
            <person name="Baldrian P."/>
            <person name="Stursova M."/>
            <person name="Weitz H."/>
            <person name="Taylor A."/>
            <person name="Grigoriev I.V."/>
            <person name="Nagy L.G."/>
            <person name="Martin F."/>
            <person name="Kauserud H."/>
        </authorList>
    </citation>
    <scope>NUCLEOTIDE SEQUENCE</scope>
    <source>
        <strain evidence="2">CBHHK002</strain>
    </source>
</reference>
<feature type="transmembrane region" description="Helical" evidence="1">
    <location>
        <begin position="251"/>
        <end position="271"/>
    </location>
</feature>
<evidence type="ECO:0000313" key="3">
    <source>
        <dbReference type="Proteomes" id="UP001218218"/>
    </source>
</evidence>
<feature type="transmembrane region" description="Helical" evidence="1">
    <location>
        <begin position="220"/>
        <end position="245"/>
    </location>
</feature>
<accession>A0AAD7EHB1</accession>
<dbReference type="EMBL" id="JARIHO010000044">
    <property type="protein sequence ID" value="KAJ7325442.1"/>
    <property type="molecule type" value="Genomic_DNA"/>
</dbReference>
<organism evidence="2 3">
    <name type="scientific">Mycena albidolilacea</name>
    <dbReference type="NCBI Taxonomy" id="1033008"/>
    <lineage>
        <taxon>Eukaryota</taxon>
        <taxon>Fungi</taxon>
        <taxon>Dikarya</taxon>
        <taxon>Basidiomycota</taxon>
        <taxon>Agaricomycotina</taxon>
        <taxon>Agaricomycetes</taxon>
        <taxon>Agaricomycetidae</taxon>
        <taxon>Agaricales</taxon>
        <taxon>Marasmiineae</taxon>
        <taxon>Mycenaceae</taxon>
        <taxon>Mycena</taxon>
    </lineage>
</organism>
<keyword evidence="1" id="KW-1133">Transmembrane helix</keyword>
<feature type="transmembrane region" description="Helical" evidence="1">
    <location>
        <begin position="182"/>
        <end position="199"/>
    </location>
</feature>
<evidence type="ECO:0000313" key="2">
    <source>
        <dbReference type="EMBL" id="KAJ7325442.1"/>
    </source>
</evidence>
<comment type="caution">
    <text evidence="2">The sequence shown here is derived from an EMBL/GenBank/DDBJ whole genome shotgun (WGS) entry which is preliminary data.</text>
</comment>
<protein>
    <submittedName>
        <fullName evidence="2">Uncharacterized protein</fullName>
    </submittedName>
</protein>
<keyword evidence="3" id="KW-1185">Reference proteome</keyword>
<proteinExistence type="predicted"/>
<feature type="transmembrane region" description="Helical" evidence="1">
    <location>
        <begin position="142"/>
        <end position="162"/>
    </location>
</feature>